<dbReference type="EMBL" id="AJDQ01000034">
    <property type="protein sequence ID" value="EOI51473.1"/>
    <property type="molecule type" value="Genomic_DNA"/>
</dbReference>
<organism evidence="1 3">
    <name type="scientific">Enterococcus gilvus ATCC BAA-350</name>
    <dbReference type="NCBI Taxonomy" id="1158614"/>
    <lineage>
        <taxon>Bacteria</taxon>
        <taxon>Bacillati</taxon>
        <taxon>Bacillota</taxon>
        <taxon>Bacilli</taxon>
        <taxon>Lactobacillales</taxon>
        <taxon>Enterococcaceae</taxon>
        <taxon>Enterococcus</taxon>
    </lineage>
</organism>
<dbReference type="Proteomes" id="UP000013750">
    <property type="component" value="Unassembled WGS sequence"/>
</dbReference>
<dbReference type="AlphaFoldDB" id="R2XA64"/>
<proteinExistence type="predicted"/>
<dbReference type="HOGENOM" id="CLU_2787403_0_0_9"/>
<gene>
    <name evidence="2" type="ORF">I592_04192</name>
    <name evidence="1" type="ORF">UKC_04148</name>
</gene>
<reference evidence="2 4" key="2">
    <citation type="submission" date="2013-03" db="EMBL/GenBank/DDBJ databases">
        <title>The Genome Sequence of Enterococcus gilvus ATCC BAA-350 (PacBio/Illumina hybrid assembly).</title>
        <authorList>
            <consortium name="The Broad Institute Genomics Platform"/>
            <consortium name="The Broad Institute Genome Sequencing Center for Infectious Disease"/>
            <person name="Earl A."/>
            <person name="Russ C."/>
            <person name="Gilmore M."/>
            <person name="Surin D."/>
            <person name="Walker B."/>
            <person name="Young S."/>
            <person name="Zeng Q."/>
            <person name="Gargeya S."/>
            <person name="Fitzgerald M."/>
            <person name="Haas B."/>
            <person name="Abouelleil A."/>
            <person name="Allen A.W."/>
            <person name="Alvarado L."/>
            <person name="Arachchi H.M."/>
            <person name="Berlin A.M."/>
            <person name="Chapman S.B."/>
            <person name="Gainer-Dewar J."/>
            <person name="Goldberg J."/>
            <person name="Griggs A."/>
            <person name="Gujja S."/>
            <person name="Hansen M."/>
            <person name="Howarth C."/>
            <person name="Imamovic A."/>
            <person name="Ireland A."/>
            <person name="Larimer J."/>
            <person name="McCowan C."/>
            <person name="Murphy C."/>
            <person name="Pearson M."/>
            <person name="Poon T.W."/>
            <person name="Priest M."/>
            <person name="Roberts A."/>
            <person name="Saif S."/>
            <person name="Shea T."/>
            <person name="Sisk P."/>
            <person name="Sykes S."/>
            <person name="Wortman J."/>
            <person name="Nusbaum C."/>
            <person name="Birren B."/>
        </authorList>
    </citation>
    <scope>NUCLEOTIDE SEQUENCE [LARGE SCALE GENOMIC DNA]</scope>
    <source>
        <strain evidence="2 4">ATCC BAA-350</strain>
    </source>
</reference>
<comment type="caution">
    <text evidence="1">The sequence shown here is derived from an EMBL/GenBank/DDBJ whole genome shotgun (WGS) entry which is preliminary data.</text>
</comment>
<accession>R2XA64</accession>
<evidence type="ECO:0000313" key="1">
    <source>
        <dbReference type="EMBL" id="EOI51473.1"/>
    </source>
</evidence>
<protein>
    <submittedName>
        <fullName evidence="1">Uncharacterized protein</fullName>
    </submittedName>
</protein>
<name>R2XA64_9ENTE</name>
<evidence type="ECO:0000313" key="2">
    <source>
        <dbReference type="EMBL" id="EOW77216.1"/>
    </source>
</evidence>
<dbReference type="Proteomes" id="UP000014160">
    <property type="component" value="Unassembled WGS sequence"/>
</dbReference>
<dbReference type="PATRIC" id="fig|1158614.3.peg.4123"/>
<dbReference type="EMBL" id="ASWH01000005">
    <property type="protein sequence ID" value="EOW77216.1"/>
    <property type="molecule type" value="Genomic_DNA"/>
</dbReference>
<evidence type="ECO:0000313" key="3">
    <source>
        <dbReference type="Proteomes" id="UP000013750"/>
    </source>
</evidence>
<reference evidence="1 3" key="1">
    <citation type="submission" date="2013-02" db="EMBL/GenBank/DDBJ databases">
        <title>The Genome Sequence of Enterococcus gilvus ATCC BAA-350.</title>
        <authorList>
            <consortium name="The Broad Institute Genome Sequencing Platform"/>
            <consortium name="The Broad Institute Genome Sequencing Center for Infectious Disease"/>
            <person name="Earl A.M."/>
            <person name="Gilmore M.S."/>
            <person name="Lebreton F."/>
            <person name="Walker B."/>
            <person name="Young S.K."/>
            <person name="Zeng Q."/>
            <person name="Gargeya S."/>
            <person name="Fitzgerald M."/>
            <person name="Haas B."/>
            <person name="Abouelleil A."/>
            <person name="Alvarado L."/>
            <person name="Arachchi H.M."/>
            <person name="Berlin A.M."/>
            <person name="Chapman S.B."/>
            <person name="Dewar J."/>
            <person name="Goldberg J."/>
            <person name="Griggs A."/>
            <person name="Gujja S."/>
            <person name="Hansen M."/>
            <person name="Howarth C."/>
            <person name="Imamovic A."/>
            <person name="Larimer J."/>
            <person name="McCowan C."/>
            <person name="Murphy C."/>
            <person name="Neiman D."/>
            <person name="Pearson M."/>
            <person name="Priest M."/>
            <person name="Roberts A."/>
            <person name="Saif S."/>
            <person name="Shea T."/>
            <person name="Sisk P."/>
            <person name="Sykes S."/>
            <person name="Wortman J."/>
            <person name="Nusbaum C."/>
            <person name="Birren B."/>
        </authorList>
    </citation>
    <scope>NUCLEOTIDE SEQUENCE [LARGE SCALE GENOMIC DNA]</scope>
    <source>
        <strain evidence="1 3">ATCC BAA-350</strain>
    </source>
</reference>
<evidence type="ECO:0000313" key="4">
    <source>
        <dbReference type="Proteomes" id="UP000014160"/>
    </source>
</evidence>
<sequence>MSEFMVSYSVEENPNRVLNSDLRQSKVVEAQNEDEARKKLYEIETRKINYISSITIFTWNGENRKEKA</sequence>
<keyword evidence="4" id="KW-1185">Reference proteome</keyword>
<dbReference type="RefSeq" id="WP_010782461.1">
    <property type="nucleotide sequence ID" value="NZ_ASWH01000005.1"/>
</dbReference>